<name>A0A0D0AIN8_9AGAM</name>
<proteinExistence type="predicted"/>
<sequence length="111" mass="12204">EWLTASRAMEEHITALHGASRGTAFVSHHKVILELTSLHECDIIHEYDIMQRELAVQNPTHDLTDLDMNALTLVATQAAARIFLVALHIVHPPLLSPLKCATPSNYSSGVS</sequence>
<organism evidence="1 2">
    <name type="scientific">Suillus luteus UH-Slu-Lm8-n1</name>
    <dbReference type="NCBI Taxonomy" id="930992"/>
    <lineage>
        <taxon>Eukaryota</taxon>
        <taxon>Fungi</taxon>
        <taxon>Dikarya</taxon>
        <taxon>Basidiomycota</taxon>
        <taxon>Agaricomycotina</taxon>
        <taxon>Agaricomycetes</taxon>
        <taxon>Agaricomycetidae</taxon>
        <taxon>Boletales</taxon>
        <taxon>Suillineae</taxon>
        <taxon>Suillaceae</taxon>
        <taxon>Suillus</taxon>
    </lineage>
</organism>
<feature type="non-terminal residue" evidence="1">
    <location>
        <position position="1"/>
    </location>
</feature>
<dbReference type="InParanoid" id="A0A0D0AIN8"/>
<evidence type="ECO:0000313" key="1">
    <source>
        <dbReference type="EMBL" id="KIK31863.1"/>
    </source>
</evidence>
<keyword evidence="2" id="KW-1185">Reference proteome</keyword>
<protein>
    <submittedName>
        <fullName evidence="1">Uncharacterized protein</fullName>
    </submittedName>
</protein>
<dbReference type="Proteomes" id="UP000054485">
    <property type="component" value="Unassembled WGS sequence"/>
</dbReference>
<dbReference type="AlphaFoldDB" id="A0A0D0AIN8"/>
<dbReference type="OrthoDB" id="2672869at2759"/>
<evidence type="ECO:0000313" key="2">
    <source>
        <dbReference type="Proteomes" id="UP000054485"/>
    </source>
</evidence>
<reference evidence="2" key="2">
    <citation type="submission" date="2015-01" db="EMBL/GenBank/DDBJ databases">
        <title>Evolutionary Origins and Diversification of the Mycorrhizal Mutualists.</title>
        <authorList>
            <consortium name="DOE Joint Genome Institute"/>
            <consortium name="Mycorrhizal Genomics Consortium"/>
            <person name="Kohler A."/>
            <person name="Kuo A."/>
            <person name="Nagy L.G."/>
            <person name="Floudas D."/>
            <person name="Copeland A."/>
            <person name="Barry K.W."/>
            <person name="Cichocki N."/>
            <person name="Veneault-Fourrey C."/>
            <person name="LaButti K."/>
            <person name="Lindquist E.A."/>
            <person name="Lipzen A."/>
            <person name="Lundell T."/>
            <person name="Morin E."/>
            <person name="Murat C."/>
            <person name="Riley R."/>
            <person name="Ohm R."/>
            <person name="Sun H."/>
            <person name="Tunlid A."/>
            <person name="Henrissat B."/>
            <person name="Grigoriev I.V."/>
            <person name="Hibbett D.S."/>
            <person name="Martin F."/>
        </authorList>
    </citation>
    <scope>NUCLEOTIDE SEQUENCE [LARGE SCALE GENOMIC DNA]</scope>
    <source>
        <strain evidence="2">UH-Slu-Lm8-n1</strain>
    </source>
</reference>
<gene>
    <name evidence="1" type="ORF">CY34DRAFT_102623</name>
</gene>
<dbReference type="HOGENOM" id="CLU_2164537_0_0_1"/>
<dbReference type="EMBL" id="KN836577">
    <property type="protein sequence ID" value="KIK31863.1"/>
    <property type="molecule type" value="Genomic_DNA"/>
</dbReference>
<accession>A0A0D0AIN8</accession>
<reference evidence="1 2" key="1">
    <citation type="submission" date="2014-04" db="EMBL/GenBank/DDBJ databases">
        <authorList>
            <consortium name="DOE Joint Genome Institute"/>
            <person name="Kuo A."/>
            <person name="Ruytinx J."/>
            <person name="Rineau F."/>
            <person name="Colpaert J."/>
            <person name="Kohler A."/>
            <person name="Nagy L.G."/>
            <person name="Floudas D."/>
            <person name="Copeland A."/>
            <person name="Barry K.W."/>
            <person name="Cichocki N."/>
            <person name="Veneault-Fourrey C."/>
            <person name="LaButti K."/>
            <person name="Lindquist E.A."/>
            <person name="Lipzen A."/>
            <person name="Lundell T."/>
            <person name="Morin E."/>
            <person name="Murat C."/>
            <person name="Sun H."/>
            <person name="Tunlid A."/>
            <person name="Henrissat B."/>
            <person name="Grigoriev I.V."/>
            <person name="Hibbett D.S."/>
            <person name="Martin F."/>
            <person name="Nordberg H.P."/>
            <person name="Cantor M.N."/>
            <person name="Hua S.X."/>
        </authorList>
    </citation>
    <scope>NUCLEOTIDE SEQUENCE [LARGE SCALE GENOMIC DNA]</scope>
    <source>
        <strain evidence="1 2">UH-Slu-Lm8-n1</strain>
    </source>
</reference>